<keyword evidence="5" id="KW-1185">Reference proteome</keyword>
<feature type="signal peptide" evidence="1">
    <location>
        <begin position="1"/>
        <end position="27"/>
    </location>
</feature>
<accession>A0ABS1DWX7</accession>
<dbReference type="PANTHER" id="PTHR43755">
    <property type="match status" value="1"/>
</dbReference>
<dbReference type="RefSeq" id="WP_200379374.1">
    <property type="nucleotide sequence ID" value="NZ_NRRU01000070.1"/>
</dbReference>
<reference evidence="4" key="2">
    <citation type="journal article" date="2020" name="Microorganisms">
        <title>Osmotic Adaptation and Compatible Solute Biosynthesis of Phototrophic Bacteria as Revealed from Genome Analyses.</title>
        <authorList>
            <person name="Imhoff J.F."/>
            <person name="Rahn T."/>
            <person name="Kunzel S."/>
            <person name="Keller A."/>
            <person name="Neulinger S.C."/>
        </authorList>
    </citation>
    <scope>NUCLEOTIDE SEQUENCE</scope>
    <source>
        <strain evidence="4">IM 151</strain>
    </source>
</reference>
<sequence>MKRRNFLMTPPGLALAGMATLPGLAQAAPAIATSQTTILPREGAKPRIVVCGGGWGGLTAARYLRELIPNSDVVLLERNASFWSGPMSNKWLLDIVGTDFVNHDMLKPANTYGYKLLQTEVTGFERDRKRVLTAHGQIEYDFLVLSGGIRNDYEAWFGNDRRAIEHTRMHYPSAYIPNAEMFALKRKVQEFKGGTLVMTLPPPPHRCPPSPYERACLIAWHIKKNKIPGKIVILDPKPKIGPIGMGYKAAFEELYPDIITHVPNAKVQEVDPFNKRIKTAAGEFRFDDAILMPPHQAADMVWSAGLIGQDAAGKPTGWADMHPRLFQARSDDSVYFVGDLMGPISDQFGHYPKSGHVANYVGRIVAQNIAERVAGKPVVARLPDNLCYMMVNAEPQEEISVKFEYELDATGKVIQTQIDMDVRNEDMVKEDFGWIRQRFHDFLAI</sequence>
<dbReference type="InterPro" id="IPR049386">
    <property type="entry name" value="FCSD_central"/>
</dbReference>
<dbReference type="InterPro" id="IPR023753">
    <property type="entry name" value="FAD/NAD-binding_dom"/>
</dbReference>
<dbReference type="Proteomes" id="UP001041814">
    <property type="component" value="Unassembled WGS sequence"/>
</dbReference>
<dbReference type="Pfam" id="PF21706">
    <property type="entry name" value="FCSD_central"/>
    <property type="match status" value="1"/>
</dbReference>
<protein>
    <submittedName>
        <fullName evidence="4">Pyridine nucleotide-disulfide oxidoreductase</fullName>
    </submittedName>
</protein>
<keyword evidence="1" id="KW-0732">Signal</keyword>
<proteinExistence type="predicted"/>
<name>A0ABS1DWX7_RUBGE</name>
<reference evidence="4" key="1">
    <citation type="submission" date="2017-08" db="EMBL/GenBank/DDBJ databases">
        <authorList>
            <person name="Imhoff J.F."/>
            <person name="Rahn T."/>
            <person name="Kuenzel S."/>
            <person name="Neulinger S.C."/>
        </authorList>
    </citation>
    <scope>NUCLEOTIDE SEQUENCE</scope>
    <source>
        <strain evidence="4">IM 151</strain>
    </source>
</reference>
<feature type="chain" id="PRO_5045837661" evidence="1">
    <location>
        <begin position="28"/>
        <end position="445"/>
    </location>
</feature>
<dbReference type="SUPFAM" id="SSF51905">
    <property type="entry name" value="FAD/NAD(P)-binding domain"/>
    <property type="match status" value="2"/>
</dbReference>
<evidence type="ECO:0000313" key="5">
    <source>
        <dbReference type="Proteomes" id="UP001041814"/>
    </source>
</evidence>
<evidence type="ECO:0000259" key="2">
    <source>
        <dbReference type="Pfam" id="PF07992"/>
    </source>
</evidence>
<organism evidence="4 5">
    <name type="scientific">Rubrivivax gelatinosus</name>
    <name type="common">Rhodocyclus gelatinosus</name>
    <name type="synonym">Rhodopseudomonas gelatinosa</name>
    <dbReference type="NCBI Taxonomy" id="28068"/>
    <lineage>
        <taxon>Bacteria</taxon>
        <taxon>Pseudomonadati</taxon>
        <taxon>Pseudomonadota</taxon>
        <taxon>Betaproteobacteria</taxon>
        <taxon>Burkholderiales</taxon>
        <taxon>Sphaerotilaceae</taxon>
        <taxon>Rubrivivax</taxon>
    </lineage>
</organism>
<dbReference type="EMBL" id="NRRU01000070">
    <property type="protein sequence ID" value="MBK1714522.1"/>
    <property type="molecule type" value="Genomic_DNA"/>
</dbReference>
<feature type="domain" description="FAD/NAD(P)-binding" evidence="2">
    <location>
        <begin position="47"/>
        <end position="150"/>
    </location>
</feature>
<evidence type="ECO:0000313" key="4">
    <source>
        <dbReference type="EMBL" id="MBK1714522.1"/>
    </source>
</evidence>
<dbReference type="InterPro" id="IPR036188">
    <property type="entry name" value="FAD/NAD-bd_sf"/>
</dbReference>
<dbReference type="PANTHER" id="PTHR43755:SF1">
    <property type="entry name" value="FAD-DEPENDENT PYRIDINE NUCLEOTIDE-DISULPHIDE OXIDOREDUCTASE"/>
    <property type="match status" value="1"/>
</dbReference>
<dbReference type="InterPro" id="IPR052541">
    <property type="entry name" value="SQRD"/>
</dbReference>
<comment type="caution">
    <text evidence="4">The sequence shown here is derived from an EMBL/GenBank/DDBJ whole genome shotgun (WGS) entry which is preliminary data.</text>
</comment>
<feature type="domain" description="Sulfide dehydrogenase [flavocytochrome c] flavoprotein chain central" evidence="3">
    <location>
        <begin position="184"/>
        <end position="283"/>
    </location>
</feature>
<dbReference type="Gene3D" id="3.50.50.60">
    <property type="entry name" value="FAD/NAD(P)-binding domain"/>
    <property type="match status" value="2"/>
</dbReference>
<gene>
    <name evidence="4" type="ORF">CKO43_17265</name>
</gene>
<evidence type="ECO:0000256" key="1">
    <source>
        <dbReference type="SAM" id="SignalP"/>
    </source>
</evidence>
<evidence type="ECO:0000259" key="3">
    <source>
        <dbReference type="Pfam" id="PF21706"/>
    </source>
</evidence>
<dbReference type="Pfam" id="PF07992">
    <property type="entry name" value="Pyr_redox_2"/>
    <property type="match status" value="1"/>
</dbReference>